<dbReference type="SUPFAM" id="SSF51735">
    <property type="entry name" value="NAD(P)-binding Rossmann-fold domains"/>
    <property type="match status" value="1"/>
</dbReference>
<keyword evidence="5" id="KW-1185">Reference proteome</keyword>
<gene>
    <name evidence="4" type="ORF">KFL_000770290</name>
</gene>
<keyword evidence="3" id="KW-0472">Membrane</keyword>
<keyword evidence="3" id="KW-1133">Transmembrane helix</keyword>
<feature type="transmembrane region" description="Helical" evidence="3">
    <location>
        <begin position="6"/>
        <end position="27"/>
    </location>
</feature>
<dbReference type="PRINTS" id="PR00081">
    <property type="entry name" value="GDHRDH"/>
</dbReference>
<evidence type="ECO:0000256" key="3">
    <source>
        <dbReference type="SAM" id="Phobius"/>
    </source>
</evidence>
<dbReference type="InterPro" id="IPR036291">
    <property type="entry name" value="NAD(P)-bd_dom_sf"/>
</dbReference>
<dbReference type="STRING" id="105231.A0A1Y1HXT7"/>
<dbReference type="OrthoDB" id="2735536at2759"/>
<dbReference type="Gene3D" id="3.40.50.720">
    <property type="entry name" value="NAD(P)-binding Rossmann-like Domain"/>
    <property type="match status" value="1"/>
</dbReference>
<name>A0A1Y1HXT7_KLENI</name>
<dbReference type="InterPro" id="IPR002347">
    <property type="entry name" value="SDR_fam"/>
</dbReference>
<dbReference type="GO" id="GO:0016491">
    <property type="term" value="F:oxidoreductase activity"/>
    <property type="evidence" value="ECO:0007669"/>
    <property type="project" value="UniProtKB-KW"/>
</dbReference>
<evidence type="ECO:0000256" key="2">
    <source>
        <dbReference type="ARBA" id="ARBA00023002"/>
    </source>
</evidence>
<sequence>MAPLPQTVALVTGGSGIVGAGVIYAFLKAGAQVIAPVRNEKGKGSLLGDLRDLDKPTLAHLEIPTADLSDPKSVAELGEMVKAKHGSLDHVVTSVGGWWQKGPILQFANLETSYDEMLTEYKARVLSHYMLAKVFVPFLKVDAASSFTFITGSLGEAPVFPDASMITAQVGALMILIRTIQAELAEQPYRVNEFCIGTLVKRHGEADNNQSGSATNRQIGLKVLETIESTGESGKIKVGADDLPNVE</sequence>
<keyword evidence="2" id="KW-0560">Oxidoreductase</keyword>
<comment type="similarity">
    <text evidence="1">Belongs to the short-chain dehydrogenases/reductases (SDR) family.</text>
</comment>
<organism evidence="4 5">
    <name type="scientific">Klebsormidium nitens</name>
    <name type="common">Green alga</name>
    <name type="synonym">Ulothrix nitens</name>
    <dbReference type="NCBI Taxonomy" id="105231"/>
    <lineage>
        <taxon>Eukaryota</taxon>
        <taxon>Viridiplantae</taxon>
        <taxon>Streptophyta</taxon>
        <taxon>Klebsormidiophyceae</taxon>
        <taxon>Klebsormidiales</taxon>
        <taxon>Klebsormidiaceae</taxon>
        <taxon>Klebsormidium</taxon>
    </lineage>
</organism>
<dbReference type="Pfam" id="PF13561">
    <property type="entry name" value="adh_short_C2"/>
    <property type="match status" value="1"/>
</dbReference>
<dbReference type="AlphaFoldDB" id="A0A1Y1HXT7"/>
<keyword evidence="3" id="KW-0812">Transmembrane</keyword>
<evidence type="ECO:0000313" key="5">
    <source>
        <dbReference type="Proteomes" id="UP000054558"/>
    </source>
</evidence>
<proteinExistence type="inferred from homology"/>
<dbReference type="EMBL" id="DF237026">
    <property type="protein sequence ID" value="GAQ81336.1"/>
    <property type="molecule type" value="Genomic_DNA"/>
</dbReference>
<accession>A0A1Y1HXT7</accession>
<dbReference type="PANTHER" id="PTHR43669">
    <property type="entry name" value="5-KETO-D-GLUCONATE 5-REDUCTASE"/>
    <property type="match status" value="1"/>
</dbReference>
<dbReference type="CDD" id="cd05233">
    <property type="entry name" value="SDR_c"/>
    <property type="match status" value="1"/>
</dbReference>
<dbReference type="Proteomes" id="UP000054558">
    <property type="component" value="Unassembled WGS sequence"/>
</dbReference>
<dbReference type="PANTHER" id="PTHR43669:SF3">
    <property type="entry name" value="ALCOHOL DEHYDROGENASE, PUTATIVE (AFU_ORTHOLOGUE AFUA_3G03445)-RELATED"/>
    <property type="match status" value="1"/>
</dbReference>
<evidence type="ECO:0008006" key="6">
    <source>
        <dbReference type="Google" id="ProtNLM"/>
    </source>
</evidence>
<dbReference type="OMA" id="ETHAMQR"/>
<evidence type="ECO:0000256" key="1">
    <source>
        <dbReference type="ARBA" id="ARBA00006484"/>
    </source>
</evidence>
<evidence type="ECO:0000313" key="4">
    <source>
        <dbReference type="EMBL" id="GAQ81336.1"/>
    </source>
</evidence>
<reference evidence="4 5" key="1">
    <citation type="journal article" date="2014" name="Nat. Commun.">
        <title>Klebsormidium flaccidum genome reveals primary factors for plant terrestrial adaptation.</title>
        <authorList>
            <person name="Hori K."/>
            <person name="Maruyama F."/>
            <person name="Fujisawa T."/>
            <person name="Togashi T."/>
            <person name="Yamamoto N."/>
            <person name="Seo M."/>
            <person name="Sato S."/>
            <person name="Yamada T."/>
            <person name="Mori H."/>
            <person name="Tajima N."/>
            <person name="Moriyama T."/>
            <person name="Ikeuchi M."/>
            <person name="Watanabe M."/>
            <person name="Wada H."/>
            <person name="Kobayashi K."/>
            <person name="Saito M."/>
            <person name="Masuda T."/>
            <person name="Sasaki-Sekimoto Y."/>
            <person name="Mashiguchi K."/>
            <person name="Awai K."/>
            <person name="Shimojima M."/>
            <person name="Masuda S."/>
            <person name="Iwai M."/>
            <person name="Nobusawa T."/>
            <person name="Narise T."/>
            <person name="Kondo S."/>
            <person name="Saito H."/>
            <person name="Sato R."/>
            <person name="Murakawa M."/>
            <person name="Ihara Y."/>
            <person name="Oshima-Yamada Y."/>
            <person name="Ohtaka K."/>
            <person name="Satoh M."/>
            <person name="Sonobe K."/>
            <person name="Ishii M."/>
            <person name="Ohtani R."/>
            <person name="Kanamori-Sato M."/>
            <person name="Honoki R."/>
            <person name="Miyazaki D."/>
            <person name="Mochizuki H."/>
            <person name="Umetsu J."/>
            <person name="Higashi K."/>
            <person name="Shibata D."/>
            <person name="Kamiya Y."/>
            <person name="Sato N."/>
            <person name="Nakamura Y."/>
            <person name="Tabata S."/>
            <person name="Ida S."/>
            <person name="Kurokawa K."/>
            <person name="Ohta H."/>
        </authorList>
    </citation>
    <scope>NUCLEOTIDE SEQUENCE [LARGE SCALE GENOMIC DNA]</scope>
    <source>
        <strain evidence="4 5">NIES-2285</strain>
    </source>
</reference>
<protein>
    <recommendedName>
        <fullName evidence="6">NAD(P)-binding protein</fullName>
    </recommendedName>
</protein>